<proteinExistence type="predicted"/>
<evidence type="ECO:0008006" key="3">
    <source>
        <dbReference type="Google" id="ProtNLM"/>
    </source>
</evidence>
<evidence type="ECO:0000313" key="1">
    <source>
        <dbReference type="EMBL" id="GGN67811.1"/>
    </source>
</evidence>
<comment type="caution">
    <text evidence="1">The sequence shown here is derived from an EMBL/GenBank/DDBJ whole genome shotgun (WGS) entry which is preliminary data.</text>
</comment>
<gene>
    <name evidence="1" type="ORF">GCM10011579_040640</name>
</gene>
<name>A0A918D664_9ACTN</name>
<evidence type="ECO:0000313" key="2">
    <source>
        <dbReference type="Proteomes" id="UP000600365"/>
    </source>
</evidence>
<accession>A0A918D664</accession>
<reference evidence="1 2" key="1">
    <citation type="journal article" date="2014" name="Int. J. Syst. Evol. Microbiol.">
        <title>Complete genome sequence of Corynebacterium casei LMG S-19264T (=DSM 44701T), isolated from a smear-ripened cheese.</title>
        <authorList>
            <consortium name="US DOE Joint Genome Institute (JGI-PGF)"/>
            <person name="Walter F."/>
            <person name="Albersmeier A."/>
            <person name="Kalinowski J."/>
            <person name="Ruckert C."/>
        </authorList>
    </citation>
    <scope>NUCLEOTIDE SEQUENCE [LARGE SCALE GENOMIC DNA]</scope>
    <source>
        <strain evidence="1 2">CGMCC 4.7111</strain>
    </source>
</reference>
<dbReference type="Proteomes" id="UP000600365">
    <property type="component" value="Unassembled WGS sequence"/>
</dbReference>
<dbReference type="EMBL" id="BMMM01000007">
    <property type="protein sequence ID" value="GGN67811.1"/>
    <property type="molecule type" value="Genomic_DNA"/>
</dbReference>
<protein>
    <recommendedName>
        <fullName evidence="3">Nucleopolyhedrovirus P10 family protein</fullName>
    </recommendedName>
</protein>
<sequence length="244" mass="25829">MTAERWTQAVRHQLGLGRLLPLGLPRDGAWIMEGAATSVLRRTADPVRGVRLGTLRISLADPDETYEPAVPPPPGALPPGPLRITAEFVARTDPSAPGVEPLPATAARLRRALAAAATERLGLTVREVDLRVTGLLDEDEPPVAVRPDEVREAGEPTDPEEARAATAALSVPGVTHLTDLLGRPMHIEDARGGGDPALPRRHVRVELAVAADERTVEVARAVRTAVAETLTDTPSVAVLVTAVH</sequence>
<dbReference type="RefSeq" id="WP_189187440.1">
    <property type="nucleotide sequence ID" value="NZ_BMMM01000007.1"/>
</dbReference>
<dbReference type="AlphaFoldDB" id="A0A918D664"/>
<organism evidence="1 2">
    <name type="scientific">Streptomyces albiflavescens</name>
    <dbReference type="NCBI Taxonomy" id="1623582"/>
    <lineage>
        <taxon>Bacteria</taxon>
        <taxon>Bacillati</taxon>
        <taxon>Actinomycetota</taxon>
        <taxon>Actinomycetes</taxon>
        <taxon>Kitasatosporales</taxon>
        <taxon>Streptomycetaceae</taxon>
        <taxon>Streptomyces</taxon>
    </lineage>
</organism>
<keyword evidence="2" id="KW-1185">Reference proteome</keyword>